<sequence length="957" mass="107149">MRTLPSAICITAICFLAICLAIVDLSPELEASDPPRPSTATANADWLLNPAPYRSQIQTVPPVDPLQTEAHPPTEIRLSNGLAERVWQISPQVATTSLKLLSTGEEYVRAVGPEARLTIDGQSYPIGGLTGQPVKNYLKREWLSQLKPFPASYTFVAYQTGPIEERFPWKKRPEWMPRDLPWPPPGQHLTLQFAPPAMPLQIETGKVLFQERFGENSPASKIDAGWKPIASTKHPRTSYHNEGKAGELMALPDTCVYLERAWPTEAASVELTIDCGDDSQANSWGPGLAWKFPEGTISLVARPHSQQLEIYGFQGGEQLLGEFDRTQAITLRLSLQQNEVVCEAAQKGASFQSLARIPVTSHPQTLRIGKIGKHGDGKDYPTAQGEPCRSHLHEVTLRAKPTPSAKPALADLPRVEMHYEIYDGLPLFSKWMVVHNTTSRPVVIDQFVSEELRLVEVESSVEDATLTERYNLHVESEYAFHAMDAAHACEAGVRIQTDPDYPTQVNYRKQTRCLLEASPLLGPGIHLPPGQRFTTYRVYELLLDSTDRERRGLAQRRMYRTLAPWVTENPLMFHKVQSDPISIREAITQCADTGFEMIIMSFGSGVNLENSNAAYRQKYRQLADEARQKGIALGGYTLTGSRSAGTPADNTQGAPAAFGVMPCLGSAWGRDYLQRVKDFLFDSGLSVLENDGPYPGDLCHATSHPHHHGLADSQWVQWEAQSDLYRWCRKQGIYVNQPDWYFLNGGNKTGMGYRETNWSLPRAEQEIIERQNIYDGTWTKTQSMGWMFVPLSQYHGGGAAATIEPLAEHLDHYEARLANLIGSGTQACYRGPRLYDTQATREVVCKWTNFFKAHREVLGGDLIHLRRANGRDWDGWMTVNPAGRERGLAFFYNPLETEVRQTIQLPVYYTGLTAKARVTMEKGSSQVMPISTEHQLAFELAIPPRSRTWVLLEEAVE</sequence>
<dbReference type="RefSeq" id="WP_145303561.1">
    <property type="nucleotide sequence ID" value="NZ_CP036299.1"/>
</dbReference>
<gene>
    <name evidence="1" type="ORF">Spb1_38510</name>
</gene>
<dbReference type="KEGG" id="peh:Spb1_38510"/>
<proteinExistence type="predicted"/>
<dbReference type="EMBL" id="CP036299">
    <property type="protein sequence ID" value="QDV31904.1"/>
    <property type="molecule type" value="Genomic_DNA"/>
</dbReference>
<keyword evidence="2" id="KW-1185">Reference proteome</keyword>
<name>A0A518GTJ3_9PLAN</name>
<organism evidence="1 2">
    <name type="scientific">Planctopirus ephydatiae</name>
    <dbReference type="NCBI Taxonomy" id="2528019"/>
    <lineage>
        <taxon>Bacteria</taxon>
        <taxon>Pseudomonadati</taxon>
        <taxon>Planctomycetota</taxon>
        <taxon>Planctomycetia</taxon>
        <taxon>Planctomycetales</taxon>
        <taxon>Planctomycetaceae</taxon>
        <taxon>Planctopirus</taxon>
    </lineage>
</organism>
<reference evidence="1 2" key="1">
    <citation type="submission" date="2019-02" db="EMBL/GenBank/DDBJ databases">
        <title>Deep-cultivation of Planctomycetes and their phenomic and genomic characterization uncovers novel biology.</title>
        <authorList>
            <person name="Wiegand S."/>
            <person name="Jogler M."/>
            <person name="Boedeker C."/>
            <person name="Pinto D."/>
            <person name="Vollmers J."/>
            <person name="Rivas-Marin E."/>
            <person name="Kohn T."/>
            <person name="Peeters S.H."/>
            <person name="Heuer A."/>
            <person name="Rast P."/>
            <person name="Oberbeckmann S."/>
            <person name="Bunk B."/>
            <person name="Jeske O."/>
            <person name="Meyerdierks A."/>
            <person name="Storesund J.E."/>
            <person name="Kallscheuer N."/>
            <person name="Luecker S."/>
            <person name="Lage O.M."/>
            <person name="Pohl T."/>
            <person name="Merkel B.J."/>
            <person name="Hornburger P."/>
            <person name="Mueller R.-W."/>
            <person name="Bruemmer F."/>
            <person name="Labrenz M."/>
            <person name="Spormann A.M."/>
            <person name="Op den Camp H."/>
            <person name="Overmann J."/>
            <person name="Amann R."/>
            <person name="Jetten M.S.M."/>
            <person name="Mascher T."/>
            <person name="Medema M.H."/>
            <person name="Devos D.P."/>
            <person name="Kaster A.-K."/>
            <person name="Ovreas L."/>
            <person name="Rohde M."/>
            <person name="Galperin M.Y."/>
            <person name="Jogler C."/>
        </authorList>
    </citation>
    <scope>NUCLEOTIDE SEQUENCE [LARGE SCALE GENOMIC DNA]</scope>
    <source>
        <strain evidence="1 2">Spb1</strain>
    </source>
</reference>
<dbReference type="OrthoDB" id="9761789at2"/>
<dbReference type="AlphaFoldDB" id="A0A518GTJ3"/>
<evidence type="ECO:0000313" key="1">
    <source>
        <dbReference type="EMBL" id="QDV31904.1"/>
    </source>
</evidence>
<protein>
    <recommendedName>
        <fullName evidence="3">Alpha-galactosidase</fullName>
    </recommendedName>
</protein>
<evidence type="ECO:0008006" key="3">
    <source>
        <dbReference type="Google" id="ProtNLM"/>
    </source>
</evidence>
<evidence type="ECO:0000313" key="2">
    <source>
        <dbReference type="Proteomes" id="UP000315349"/>
    </source>
</evidence>
<dbReference type="Proteomes" id="UP000315349">
    <property type="component" value="Chromosome"/>
</dbReference>
<accession>A0A518GTJ3</accession>